<dbReference type="Proteomes" id="UP000295565">
    <property type="component" value="Unassembled WGS sequence"/>
</dbReference>
<evidence type="ECO:0000256" key="1">
    <source>
        <dbReference type="ARBA" id="ARBA00002649"/>
    </source>
</evidence>
<dbReference type="PROSITE" id="PS00092">
    <property type="entry name" value="N6_MTASE"/>
    <property type="match status" value="1"/>
</dbReference>
<keyword evidence="5 8" id="KW-0489">Methyltransferase</keyword>
<dbReference type="EMBL" id="SMGD01000012">
    <property type="protein sequence ID" value="TCK57629.1"/>
    <property type="molecule type" value="Genomic_DNA"/>
</dbReference>
<comment type="similarity">
    <text evidence="2 8">Belongs to the methyltransferase superfamily. RsmD family.</text>
</comment>
<evidence type="ECO:0000256" key="7">
    <source>
        <dbReference type="ARBA" id="ARBA00048326"/>
    </source>
</evidence>
<keyword evidence="6 8" id="KW-0808">Transferase</keyword>
<dbReference type="EC" id="2.1.1.171" evidence="3 8"/>
<dbReference type="PANTHER" id="PTHR43542">
    <property type="entry name" value="METHYLTRANSFERASE"/>
    <property type="match status" value="1"/>
</dbReference>
<sequence>MAQHPKSQTGSIRIIGGQWRGRKLPVLAGEGLRPTTDRVKETLFNWLQGRVANRRCLDLFAGSGSLTFEALSHQADYVVALERFAKAASQLKANQQRLNVPQSKLNVQCVDTLKFLLQKPEQGFDLIFMDPPFRKQMIAPCCDLLIQHGWLNTGAWVYIESEQELDELVVPWQLHRQKSAGQVISRLYQVE</sequence>
<comment type="function">
    <text evidence="1 8">Specifically methylates the guanine in position 966 of 16S rRNA in the assembled 30S particle.</text>
</comment>
<evidence type="ECO:0000256" key="5">
    <source>
        <dbReference type="ARBA" id="ARBA00022603"/>
    </source>
</evidence>
<keyword evidence="8" id="KW-0698">rRNA processing</keyword>
<dbReference type="RefSeq" id="WP_131912187.1">
    <property type="nucleotide sequence ID" value="NZ_OU594967.1"/>
</dbReference>
<evidence type="ECO:0000313" key="10">
    <source>
        <dbReference type="Proteomes" id="UP000295565"/>
    </source>
</evidence>
<proteinExistence type="inferred from homology"/>
<gene>
    <name evidence="9" type="ORF">EV690_1317</name>
</gene>
<reference evidence="9 10" key="1">
    <citation type="submission" date="2019-03" db="EMBL/GenBank/DDBJ databases">
        <title>Genomic Encyclopedia of Type Strains, Phase IV (KMG-IV): sequencing the most valuable type-strain genomes for metagenomic binning, comparative biology and taxonomic classification.</title>
        <authorList>
            <person name="Goeker M."/>
        </authorList>
    </citation>
    <scope>NUCLEOTIDE SEQUENCE [LARGE SCALE GENOMIC DNA]</scope>
    <source>
        <strain evidence="9 10">DSM 18577</strain>
    </source>
</reference>
<comment type="catalytic activity">
    <reaction evidence="7 8">
        <text>guanosine(966) in 16S rRNA + S-adenosyl-L-methionine = N(2)-methylguanosine(966) in 16S rRNA + S-adenosyl-L-homocysteine + H(+)</text>
        <dbReference type="Rhea" id="RHEA:23548"/>
        <dbReference type="Rhea" id="RHEA-COMP:10211"/>
        <dbReference type="Rhea" id="RHEA-COMP:10212"/>
        <dbReference type="ChEBI" id="CHEBI:15378"/>
        <dbReference type="ChEBI" id="CHEBI:57856"/>
        <dbReference type="ChEBI" id="CHEBI:59789"/>
        <dbReference type="ChEBI" id="CHEBI:74269"/>
        <dbReference type="ChEBI" id="CHEBI:74481"/>
        <dbReference type="EC" id="2.1.1.171"/>
    </reaction>
</comment>
<keyword evidence="10" id="KW-1185">Reference proteome</keyword>
<accession>A0A4R1K3R8</accession>
<dbReference type="Pfam" id="PF03602">
    <property type="entry name" value="Cons_hypoth95"/>
    <property type="match status" value="1"/>
</dbReference>
<dbReference type="OrthoDB" id="9803017at2"/>
<evidence type="ECO:0000256" key="8">
    <source>
        <dbReference type="PIRNR" id="PIRNR004553"/>
    </source>
</evidence>
<dbReference type="NCBIfam" id="TIGR00095">
    <property type="entry name" value="16S rRNA (guanine(966)-N(2))-methyltransferase RsmD"/>
    <property type="match status" value="1"/>
</dbReference>
<dbReference type="SUPFAM" id="SSF53335">
    <property type="entry name" value="S-adenosyl-L-methionine-dependent methyltransferases"/>
    <property type="match status" value="1"/>
</dbReference>
<dbReference type="InterPro" id="IPR029063">
    <property type="entry name" value="SAM-dependent_MTases_sf"/>
</dbReference>
<evidence type="ECO:0000256" key="4">
    <source>
        <dbReference type="ARBA" id="ARBA00013682"/>
    </source>
</evidence>
<comment type="caution">
    <text evidence="9">The sequence shown here is derived from an EMBL/GenBank/DDBJ whole genome shotgun (WGS) entry which is preliminary data.</text>
</comment>
<dbReference type="Gene3D" id="3.40.50.150">
    <property type="entry name" value="Vaccinia Virus protein VP39"/>
    <property type="match status" value="1"/>
</dbReference>
<evidence type="ECO:0000256" key="6">
    <source>
        <dbReference type="ARBA" id="ARBA00022679"/>
    </source>
</evidence>
<evidence type="ECO:0000313" key="9">
    <source>
        <dbReference type="EMBL" id="TCK57629.1"/>
    </source>
</evidence>
<dbReference type="InterPro" id="IPR002052">
    <property type="entry name" value="DNA_methylase_N6_adenine_CS"/>
</dbReference>
<evidence type="ECO:0000256" key="3">
    <source>
        <dbReference type="ARBA" id="ARBA00012141"/>
    </source>
</evidence>
<evidence type="ECO:0000256" key="2">
    <source>
        <dbReference type="ARBA" id="ARBA00005269"/>
    </source>
</evidence>
<organism evidence="9 10">
    <name type="scientific">Celerinatantimonas diazotrophica</name>
    <dbReference type="NCBI Taxonomy" id="412034"/>
    <lineage>
        <taxon>Bacteria</taxon>
        <taxon>Pseudomonadati</taxon>
        <taxon>Pseudomonadota</taxon>
        <taxon>Gammaproteobacteria</taxon>
        <taxon>Celerinatantimonadaceae</taxon>
        <taxon>Celerinatantimonas</taxon>
    </lineage>
</organism>
<dbReference type="InterPro" id="IPR004398">
    <property type="entry name" value="RNA_MeTrfase_RsmD"/>
</dbReference>
<dbReference type="PANTHER" id="PTHR43542:SF1">
    <property type="entry name" value="METHYLTRANSFERASE"/>
    <property type="match status" value="1"/>
</dbReference>
<protein>
    <recommendedName>
        <fullName evidence="4 8">Ribosomal RNA small subunit methyltransferase D</fullName>
        <ecNumber evidence="3 8">2.1.1.171</ecNumber>
    </recommendedName>
</protein>
<dbReference type="PIRSF" id="PIRSF004553">
    <property type="entry name" value="CHP00095"/>
    <property type="match status" value="1"/>
</dbReference>
<name>A0A4R1K3R8_9GAMM</name>
<dbReference type="GO" id="GO:0003676">
    <property type="term" value="F:nucleic acid binding"/>
    <property type="evidence" value="ECO:0007669"/>
    <property type="project" value="InterPro"/>
</dbReference>
<dbReference type="AlphaFoldDB" id="A0A4R1K3R8"/>
<dbReference type="CDD" id="cd02440">
    <property type="entry name" value="AdoMet_MTases"/>
    <property type="match status" value="1"/>
</dbReference>
<keyword evidence="8" id="KW-0949">S-adenosyl-L-methionine</keyword>
<dbReference type="GO" id="GO:0052913">
    <property type="term" value="F:16S rRNA (guanine(966)-N(2))-methyltransferase activity"/>
    <property type="evidence" value="ECO:0007669"/>
    <property type="project" value="UniProtKB-EC"/>
</dbReference>